<dbReference type="EMBL" id="LVWI01000040">
    <property type="protein sequence ID" value="OKP86253.1"/>
    <property type="molecule type" value="Genomic_DNA"/>
</dbReference>
<feature type="region of interest" description="Disordered" evidence="5">
    <location>
        <begin position="494"/>
        <end position="513"/>
    </location>
</feature>
<feature type="compositionally biased region" description="Pro residues" evidence="5">
    <location>
        <begin position="498"/>
        <end position="513"/>
    </location>
</feature>
<evidence type="ECO:0000313" key="8">
    <source>
        <dbReference type="EMBL" id="OKP86253.1"/>
    </source>
</evidence>
<dbReference type="Proteomes" id="UP000186058">
    <property type="component" value="Unassembled WGS sequence"/>
</dbReference>
<feature type="domain" description="O-antigen ligase-related" evidence="7">
    <location>
        <begin position="242"/>
        <end position="434"/>
    </location>
</feature>
<feature type="transmembrane region" description="Helical" evidence="6">
    <location>
        <begin position="307"/>
        <end position="326"/>
    </location>
</feature>
<reference evidence="8 9" key="1">
    <citation type="submission" date="2016-03" db="EMBL/GenBank/DDBJ databases">
        <authorList>
            <person name="Sant'Anna F.H."/>
            <person name="Ambrosini A."/>
            <person name="Souza R."/>
            <person name="Bach E."/>
            <person name="Fernandes G."/>
            <person name="Balsanelli E."/>
            <person name="Baura V.A."/>
            <person name="Souza E.M."/>
            <person name="Passaglia L."/>
        </authorList>
    </citation>
    <scope>NUCLEOTIDE SEQUENCE [LARGE SCALE GENOMIC DNA]</scope>
    <source>
        <strain evidence="8 9">P26E</strain>
    </source>
</reference>
<keyword evidence="4 6" id="KW-0472">Membrane</keyword>
<keyword evidence="2 6" id="KW-0812">Transmembrane</keyword>
<keyword evidence="3 6" id="KW-1133">Transmembrane helix</keyword>
<dbReference type="RefSeq" id="WP_074107753.1">
    <property type="nucleotide sequence ID" value="NZ_LVWI01000040.1"/>
</dbReference>
<feature type="transmembrane region" description="Helical" evidence="6">
    <location>
        <begin position="12"/>
        <end position="36"/>
    </location>
</feature>
<feature type="transmembrane region" description="Helical" evidence="6">
    <location>
        <begin position="117"/>
        <end position="134"/>
    </location>
</feature>
<evidence type="ECO:0000313" key="9">
    <source>
        <dbReference type="Proteomes" id="UP000186058"/>
    </source>
</evidence>
<evidence type="ECO:0000256" key="3">
    <source>
        <dbReference type="ARBA" id="ARBA00022989"/>
    </source>
</evidence>
<organism evidence="8 9">
    <name type="scientific">Paenibacillus helianthi</name>
    <dbReference type="NCBI Taxonomy" id="1349432"/>
    <lineage>
        <taxon>Bacteria</taxon>
        <taxon>Bacillati</taxon>
        <taxon>Bacillota</taxon>
        <taxon>Bacilli</taxon>
        <taxon>Bacillales</taxon>
        <taxon>Paenibacillaceae</taxon>
        <taxon>Paenibacillus</taxon>
    </lineage>
</organism>
<proteinExistence type="predicted"/>
<keyword evidence="9" id="KW-1185">Reference proteome</keyword>
<feature type="transmembrane region" description="Helical" evidence="6">
    <location>
        <begin position="277"/>
        <end position="295"/>
    </location>
</feature>
<evidence type="ECO:0000256" key="6">
    <source>
        <dbReference type="SAM" id="Phobius"/>
    </source>
</evidence>
<comment type="caution">
    <text evidence="8">The sequence shown here is derived from an EMBL/GenBank/DDBJ whole genome shotgun (WGS) entry which is preliminary data.</text>
</comment>
<feature type="transmembrane region" description="Helical" evidence="6">
    <location>
        <begin position="84"/>
        <end position="102"/>
    </location>
</feature>
<dbReference type="InterPro" id="IPR051533">
    <property type="entry name" value="WaaL-like"/>
</dbReference>
<dbReference type="PANTHER" id="PTHR37422">
    <property type="entry name" value="TEICHURONIC ACID BIOSYNTHESIS PROTEIN TUAE"/>
    <property type="match status" value="1"/>
</dbReference>
<accession>A0ABX3EQ43</accession>
<name>A0ABX3EQ43_9BACL</name>
<feature type="transmembrane region" description="Helical" evidence="6">
    <location>
        <begin position="42"/>
        <end position="63"/>
    </location>
</feature>
<evidence type="ECO:0000256" key="4">
    <source>
        <dbReference type="ARBA" id="ARBA00023136"/>
    </source>
</evidence>
<evidence type="ECO:0000256" key="1">
    <source>
        <dbReference type="ARBA" id="ARBA00004141"/>
    </source>
</evidence>
<sequence length="723" mass="77397">MRWNKRLNSPELNIVYVCAGAVFTAGVAACLLRGLFFTGEMYPFLTVWFALCGLLVAPVLAVFELHKRTDGRGQESGGPVMKKAALTLLGCPLAILVLYAWAGLRGPISAQGTLDELLRWGFYASFAVLAYFCAGYRQGARLLGAMWHAMGMAISLSALFAVCAGFKLPYAVAYTSAPEVSATGARLAGLLEYPNTFGAVMAVFLLERLFAAASLMESAKPRPSAIKQSVATGVYGMLPLFPYAAALLLSESRGAWLSAAFAGAAVLLWKRQLCAPLLLAGAAPMAAAALFYRQLARAGLAVEPAPGLLLLAGLWGAALLGGAWLCCRRQVAAGGGCAARVALAAVMWTAAGSAVLLQVRERITGPSSTVAARGLLYRDAWKLAAEAPWLGRGGGTWRSSYLAAQSRPYVGSQVHNGYLDLLLNLGGVGLAILLLLLIAAGWLVAAAAPRLLPSLLALALHSAVDFDWSYGLMWLLLFLLPALARAEKLHSVDAGEPPQLPASAEPPPVPGGPGRPAAAAALLFSVALALFILSFQAMRGETLYKQAAGTSQNRERIVLLRQSLQWNPRDPMTAAALSRMLPGNQGRDLILKSLKYSPENAALKWELAKRALEGEHPGTAMYWVRRGQQLDVFNAAKRIEAAEGMLDMSVRRLREGDWTSARQSAEAGLELLRQYRLLGERESGKGIQHNDRRFGNVQEAEGLGLRLKGVRSEAWHLEMAIRL</sequence>
<gene>
    <name evidence="8" type="ORF">A3844_14395</name>
</gene>
<comment type="subcellular location">
    <subcellularLocation>
        <location evidence="1">Membrane</location>
        <topology evidence="1">Multi-pass membrane protein</topology>
    </subcellularLocation>
</comment>
<dbReference type="PROSITE" id="PS51257">
    <property type="entry name" value="PROKAR_LIPOPROTEIN"/>
    <property type="match status" value="1"/>
</dbReference>
<feature type="transmembrane region" description="Helical" evidence="6">
    <location>
        <begin position="421"/>
        <end position="445"/>
    </location>
</feature>
<feature type="transmembrane region" description="Helical" evidence="6">
    <location>
        <begin position="517"/>
        <end position="535"/>
    </location>
</feature>
<dbReference type="Pfam" id="PF04932">
    <property type="entry name" value="Wzy_C"/>
    <property type="match status" value="1"/>
</dbReference>
<protein>
    <recommendedName>
        <fullName evidence="7">O-antigen ligase-related domain-containing protein</fullName>
    </recommendedName>
</protein>
<dbReference type="InterPro" id="IPR007016">
    <property type="entry name" value="O-antigen_ligase-rel_domated"/>
</dbReference>
<evidence type="ECO:0000259" key="7">
    <source>
        <dbReference type="Pfam" id="PF04932"/>
    </source>
</evidence>
<evidence type="ECO:0000256" key="2">
    <source>
        <dbReference type="ARBA" id="ARBA00022692"/>
    </source>
</evidence>
<dbReference type="PANTHER" id="PTHR37422:SF21">
    <property type="entry name" value="EXOQ-LIKE PROTEIN"/>
    <property type="match status" value="1"/>
</dbReference>
<evidence type="ECO:0000256" key="5">
    <source>
        <dbReference type="SAM" id="MobiDB-lite"/>
    </source>
</evidence>
<feature type="transmembrane region" description="Helical" evidence="6">
    <location>
        <begin position="146"/>
        <end position="168"/>
    </location>
</feature>